<reference evidence="2" key="1">
    <citation type="journal article" date="2010" name="Genome Biol.">
        <title>Genome sequence of the necrotrophic plant pathogen Pythium ultimum reveals original pathogenicity mechanisms and effector repertoire.</title>
        <authorList>
            <person name="Levesque C.A."/>
            <person name="Brouwer H."/>
            <person name="Cano L."/>
            <person name="Hamilton J.P."/>
            <person name="Holt C."/>
            <person name="Huitema E."/>
            <person name="Raffaele S."/>
            <person name="Robideau G.P."/>
            <person name="Thines M."/>
            <person name="Win J."/>
            <person name="Zerillo M.M."/>
            <person name="Beakes G.W."/>
            <person name="Boore J.L."/>
            <person name="Busam D."/>
            <person name="Dumas B."/>
            <person name="Ferriera S."/>
            <person name="Fuerstenberg S.I."/>
            <person name="Gachon C.M."/>
            <person name="Gaulin E."/>
            <person name="Govers F."/>
            <person name="Grenville-Briggs L."/>
            <person name="Horner N."/>
            <person name="Hostetler J."/>
            <person name="Jiang R.H."/>
            <person name="Johnson J."/>
            <person name="Krajaejun T."/>
            <person name="Lin H."/>
            <person name="Meijer H.J."/>
            <person name="Moore B."/>
            <person name="Morris P."/>
            <person name="Phuntmart V."/>
            <person name="Puiu D."/>
            <person name="Shetty J."/>
            <person name="Stajich J.E."/>
            <person name="Tripathy S."/>
            <person name="Wawra S."/>
            <person name="van West P."/>
            <person name="Whitty B.R."/>
            <person name="Coutinho P.M."/>
            <person name="Henrissat B."/>
            <person name="Martin F."/>
            <person name="Thomas P.D."/>
            <person name="Tyler B.M."/>
            <person name="De Vries R.P."/>
            <person name="Kamoun S."/>
            <person name="Yandell M."/>
            <person name="Tisserat N."/>
            <person name="Buell C.R."/>
        </authorList>
    </citation>
    <scope>NUCLEOTIDE SEQUENCE</scope>
    <source>
        <strain evidence="2">DAOM:BR144</strain>
    </source>
</reference>
<sequence>SELTLRPVFARLHLGADITKRREQLRELRPHHLVHAKRFIDARTQFTDPTLPLSELSRFQNADGDNFAVKFDTIPLPRAKSVRQVYEAMLFYLLNSEVSMAEMVGEYVLRDIDDQTGDARFSQHRLISSTQDGTHFETNSVVYSNFEANGQPLEQKTMIGEGLITTDFVDQDELYPYCPDERLRKDITSVWAVRAFKSQRIDNASTSQQLEKNYQSSSDETEVVVLTIWVQSKLHRNELDIPDATLFEVTETTNRASNAVVKAVRALLQLS</sequence>
<dbReference type="Proteomes" id="UP000019132">
    <property type="component" value="Unassembled WGS sequence"/>
</dbReference>
<evidence type="ECO:0000313" key="1">
    <source>
        <dbReference type="EnsemblProtists" id="PYU1_T002729"/>
    </source>
</evidence>
<name>K3WCN8_GLOUD</name>
<accession>K3WCN8</accession>
<reference evidence="2" key="2">
    <citation type="submission" date="2010-04" db="EMBL/GenBank/DDBJ databases">
        <authorList>
            <person name="Buell R."/>
            <person name="Hamilton J."/>
            <person name="Hostetler J."/>
        </authorList>
    </citation>
    <scope>NUCLEOTIDE SEQUENCE [LARGE SCALE GENOMIC DNA]</scope>
    <source>
        <strain evidence="2">DAOM:BR144</strain>
    </source>
</reference>
<dbReference type="EMBL" id="GL376628">
    <property type="status" value="NOT_ANNOTATED_CDS"/>
    <property type="molecule type" value="Genomic_DNA"/>
</dbReference>
<dbReference type="InParanoid" id="K3WCN8"/>
<dbReference type="EnsemblProtists" id="PYU1_T002729">
    <property type="protein sequence ID" value="PYU1_T002729"/>
    <property type="gene ID" value="PYU1_G002726"/>
</dbReference>
<keyword evidence="2" id="KW-1185">Reference proteome</keyword>
<dbReference type="VEuPathDB" id="FungiDB:PYU1_G002726"/>
<protein>
    <submittedName>
        <fullName evidence="1">Uncharacterized protein</fullName>
    </submittedName>
</protein>
<organism evidence="1 2">
    <name type="scientific">Globisporangium ultimum (strain ATCC 200006 / CBS 805.95 / DAOM BR144)</name>
    <name type="common">Pythium ultimum</name>
    <dbReference type="NCBI Taxonomy" id="431595"/>
    <lineage>
        <taxon>Eukaryota</taxon>
        <taxon>Sar</taxon>
        <taxon>Stramenopiles</taxon>
        <taxon>Oomycota</taxon>
        <taxon>Peronosporomycetes</taxon>
        <taxon>Pythiales</taxon>
        <taxon>Pythiaceae</taxon>
        <taxon>Globisporangium</taxon>
    </lineage>
</organism>
<dbReference type="HOGENOM" id="CLU_036567_2_0_1"/>
<reference evidence="1" key="3">
    <citation type="submission" date="2015-02" db="UniProtKB">
        <authorList>
            <consortium name="EnsemblProtists"/>
        </authorList>
    </citation>
    <scope>IDENTIFICATION</scope>
    <source>
        <strain evidence="1">DAOM BR144</strain>
    </source>
</reference>
<proteinExistence type="predicted"/>
<evidence type="ECO:0000313" key="2">
    <source>
        <dbReference type="Proteomes" id="UP000019132"/>
    </source>
</evidence>
<dbReference type="AlphaFoldDB" id="K3WCN8"/>
<dbReference type="eggNOG" id="ENOG502R9XQ">
    <property type="taxonomic scope" value="Eukaryota"/>
</dbReference>